<dbReference type="InterPro" id="IPR036397">
    <property type="entry name" value="RNaseH_sf"/>
</dbReference>
<feature type="region of interest" description="Disordered" evidence="1">
    <location>
        <begin position="55"/>
        <end position="79"/>
    </location>
</feature>
<reference evidence="3 4" key="1">
    <citation type="journal article" date="2018" name="Biotechnol. Biofuels">
        <title>Integrative visual omics of the white-rot fungus Polyporus brumalis exposes the biotechnological potential of its oxidative enzymes for delignifying raw plant biomass.</title>
        <authorList>
            <person name="Miyauchi S."/>
            <person name="Rancon A."/>
            <person name="Drula E."/>
            <person name="Hage H."/>
            <person name="Chaduli D."/>
            <person name="Favel A."/>
            <person name="Grisel S."/>
            <person name="Henrissat B."/>
            <person name="Herpoel-Gimbert I."/>
            <person name="Ruiz-Duenas F.J."/>
            <person name="Chevret D."/>
            <person name="Hainaut M."/>
            <person name="Lin J."/>
            <person name="Wang M."/>
            <person name="Pangilinan J."/>
            <person name="Lipzen A."/>
            <person name="Lesage-Meessen L."/>
            <person name="Navarro D."/>
            <person name="Riley R."/>
            <person name="Grigoriev I.V."/>
            <person name="Zhou S."/>
            <person name="Raouche S."/>
            <person name="Rosso M.N."/>
        </authorList>
    </citation>
    <scope>NUCLEOTIDE SEQUENCE [LARGE SCALE GENOMIC DNA]</scope>
    <source>
        <strain evidence="3 4">BRFM 1820</strain>
    </source>
</reference>
<dbReference type="GO" id="GO:0003676">
    <property type="term" value="F:nucleic acid binding"/>
    <property type="evidence" value="ECO:0007669"/>
    <property type="project" value="InterPro"/>
</dbReference>
<dbReference type="InterPro" id="IPR012337">
    <property type="entry name" value="RNaseH-like_sf"/>
</dbReference>
<dbReference type="GO" id="GO:0004523">
    <property type="term" value="F:RNA-DNA hybrid ribonuclease activity"/>
    <property type="evidence" value="ECO:0007669"/>
    <property type="project" value="InterPro"/>
</dbReference>
<dbReference type="Proteomes" id="UP000256964">
    <property type="component" value="Unassembled WGS sequence"/>
</dbReference>
<organism evidence="3 4">
    <name type="scientific">Lentinus brumalis</name>
    <dbReference type="NCBI Taxonomy" id="2498619"/>
    <lineage>
        <taxon>Eukaryota</taxon>
        <taxon>Fungi</taxon>
        <taxon>Dikarya</taxon>
        <taxon>Basidiomycota</taxon>
        <taxon>Agaricomycotina</taxon>
        <taxon>Agaricomycetes</taxon>
        <taxon>Polyporales</taxon>
        <taxon>Polyporaceae</taxon>
        <taxon>Lentinus</taxon>
    </lineage>
</organism>
<evidence type="ECO:0000313" key="3">
    <source>
        <dbReference type="EMBL" id="RDX45387.1"/>
    </source>
</evidence>
<feature type="non-terminal residue" evidence="3">
    <location>
        <position position="79"/>
    </location>
</feature>
<gene>
    <name evidence="3" type="ORF">OH76DRAFT_1326847</name>
</gene>
<accession>A0A371CYM7</accession>
<dbReference type="Gene3D" id="3.30.420.10">
    <property type="entry name" value="Ribonuclease H-like superfamily/Ribonuclease H"/>
    <property type="match status" value="1"/>
</dbReference>
<dbReference type="InterPro" id="IPR002156">
    <property type="entry name" value="RNaseH_domain"/>
</dbReference>
<dbReference type="STRING" id="139420.A0A371CYM7"/>
<dbReference type="EMBL" id="KZ857438">
    <property type="protein sequence ID" value="RDX45387.1"/>
    <property type="molecule type" value="Genomic_DNA"/>
</dbReference>
<name>A0A371CYM7_9APHY</name>
<evidence type="ECO:0000259" key="2">
    <source>
        <dbReference type="PROSITE" id="PS50879"/>
    </source>
</evidence>
<evidence type="ECO:0000313" key="4">
    <source>
        <dbReference type="Proteomes" id="UP000256964"/>
    </source>
</evidence>
<dbReference type="OrthoDB" id="2755575at2759"/>
<feature type="compositionally biased region" description="Basic and acidic residues" evidence="1">
    <location>
        <begin position="8"/>
        <end position="25"/>
    </location>
</feature>
<feature type="region of interest" description="Disordered" evidence="1">
    <location>
        <begin position="1"/>
        <end position="42"/>
    </location>
</feature>
<evidence type="ECO:0000256" key="1">
    <source>
        <dbReference type="SAM" id="MobiDB-lite"/>
    </source>
</evidence>
<protein>
    <recommendedName>
        <fullName evidence="2">RNase H type-1 domain-containing protein</fullName>
    </recommendedName>
</protein>
<dbReference type="AlphaFoldDB" id="A0A371CYM7"/>
<keyword evidence="4" id="KW-1185">Reference proteome</keyword>
<feature type="non-terminal residue" evidence="3">
    <location>
        <position position="1"/>
    </location>
</feature>
<dbReference type="PROSITE" id="PS50879">
    <property type="entry name" value="RNASE_H_1"/>
    <property type="match status" value="1"/>
</dbReference>
<feature type="domain" description="RNase H type-1" evidence="2">
    <location>
        <begin position="1"/>
        <end position="25"/>
    </location>
</feature>
<sequence length="79" mass="8685">LRWVPGHMEVHGNELADEEAKKAAKGDSSNSASLPAKLRKSLPCSVTAARRAHMARLRKESAVRWRQSARGRRLGAVDP</sequence>
<proteinExistence type="predicted"/>
<dbReference type="SUPFAM" id="SSF53098">
    <property type="entry name" value="Ribonuclease H-like"/>
    <property type="match status" value="1"/>
</dbReference>